<proteinExistence type="predicted"/>
<reference evidence="1 2" key="1">
    <citation type="submission" date="2019-08" db="EMBL/GenBank/DDBJ databases">
        <title>The genome of the soybean aphid Biotype 1, its phylome, world population structure and adaptation to the North American continent.</title>
        <authorList>
            <person name="Giordano R."/>
            <person name="Donthu R.K."/>
            <person name="Hernandez A.G."/>
            <person name="Wright C.L."/>
            <person name="Zimin A.V."/>
        </authorList>
    </citation>
    <scope>NUCLEOTIDE SEQUENCE [LARGE SCALE GENOMIC DNA]</scope>
    <source>
        <tissue evidence="1">Whole aphids</tissue>
    </source>
</reference>
<evidence type="ECO:0000313" key="2">
    <source>
        <dbReference type="Proteomes" id="UP000475862"/>
    </source>
</evidence>
<dbReference type="EMBL" id="VYZN01000054">
    <property type="protein sequence ID" value="KAE9526489.1"/>
    <property type="molecule type" value="Genomic_DNA"/>
</dbReference>
<dbReference type="AlphaFoldDB" id="A0A6G0T7K4"/>
<keyword evidence="2" id="KW-1185">Reference proteome</keyword>
<comment type="caution">
    <text evidence="1">The sequence shown here is derived from an EMBL/GenBank/DDBJ whole genome shotgun (WGS) entry which is preliminary data.</text>
</comment>
<gene>
    <name evidence="1" type="ORF">AGLY_013137</name>
</gene>
<protein>
    <submittedName>
        <fullName evidence="1">Uncharacterized protein</fullName>
    </submittedName>
</protein>
<dbReference type="Proteomes" id="UP000475862">
    <property type="component" value="Unassembled WGS sequence"/>
</dbReference>
<sequence length="268" mass="31802">MPTLNLYRYQQNPQSHYRLVCFTERQRSLFNFERIFASCAMIKNFPSYPFKQKSSIEEFLIPLAQDFHYSLSLILYTNTSIIQHTVIGSLLPTIASLSSVSNKYLVELIKCFIYKNLILLGDNTFKLTKLPINYKSEKTKQMRRSKNSSFWHFENKLEKKHDSILRMMWIILENVDTNTHLIAKQTMKLYSNNSMTDDTNYKNNNRKTYGKLNVEFLTDIWIYEKPSIKFSSFFGHPNFFIDTSKKILRKIENFCYNTKITFLKISSN</sequence>
<accession>A0A6G0T7K4</accession>
<name>A0A6G0T7K4_APHGL</name>
<organism evidence="1 2">
    <name type="scientific">Aphis glycines</name>
    <name type="common">Soybean aphid</name>
    <dbReference type="NCBI Taxonomy" id="307491"/>
    <lineage>
        <taxon>Eukaryota</taxon>
        <taxon>Metazoa</taxon>
        <taxon>Ecdysozoa</taxon>
        <taxon>Arthropoda</taxon>
        <taxon>Hexapoda</taxon>
        <taxon>Insecta</taxon>
        <taxon>Pterygota</taxon>
        <taxon>Neoptera</taxon>
        <taxon>Paraneoptera</taxon>
        <taxon>Hemiptera</taxon>
        <taxon>Sternorrhyncha</taxon>
        <taxon>Aphidomorpha</taxon>
        <taxon>Aphidoidea</taxon>
        <taxon>Aphididae</taxon>
        <taxon>Aphidini</taxon>
        <taxon>Aphis</taxon>
        <taxon>Aphis</taxon>
    </lineage>
</organism>
<evidence type="ECO:0000313" key="1">
    <source>
        <dbReference type="EMBL" id="KAE9526489.1"/>
    </source>
</evidence>